<dbReference type="InterPro" id="IPR051426">
    <property type="entry name" value="Peflin/Sorcin_CaBP"/>
</dbReference>
<dbReference type="PANTHER" id="PTHR46212:SF3">
    <property type="entry name" value="GH27120P"/>
    <property type="match status" value="1"/>
</dbReference>
<dbReference type="SMART" id="SM00054">
    <property type="entry name" value="EFh"/>
    <property type="match status" value="3"/>
</dbReference>
<dbReference type="GO" id="GO:0005737">
    <property type="term" value="C:cytoplasm"/>
    <property type="evidence" value="ECO:0007669"/>
    <property type="project" value="UniProtKB-SubCell"/>
</dbReference>
<accession>A0A1U7LMQ8</accession>
<dbReference type="OrthoDB" id="186625at2759"/>
<evidence type="ECO:0000313" key="8">
    <source>
        <dbReference type="EMBL" id="OLL23929.1"/>
    </source>
</evidence>
<evidence type="ECO:0000256" key="4">
    <source>
        <dbReference type="ARBA" id="ARBA00022737"/>
    </source>
</evidence>
<protein>
    <submittedName>
        <fullName evidence="8">Programmed cell death protein 6</fullName>
    </submittedName>
</protein>
<keyword evidence="4" id="KW-0677">Repeat</keyword>
<dbReference type="OMA" id="FYNILMH"/>
<evidence type="ECO:0000256" key="3">
    <source>
        <dbReference type="ARBA" id="ARBA00022723"/>
    </source>
</evidence>
<dbReference type="Pfam" id="PF13499">
    <property type="entry name" value="EF-hand_7"/>
    <property type="match status" value="2"/>
</dbReference>
<dbReference type="PROSITE" id="PS50222">
    <property type="entry name" value="EF_HAND_2"/>
    <property type="match status" value="2"/>
</dbReference>
<keyword evidence="5" id="KW-0106">Calcium</keyword>
<dbReference type="CDD" id="cd16180">
    <property type="entry name" value="EFh_PEF_Group_I"/>
    <property type="match status" value="1"/>
</dbReference>
<dbReference type="Gene3D" id="1.10.238.10">
    <property type="entry name" value="EF-hand"/>
    <property type="match status" value="1"/>
</dbReference>
<dbReference type="PROSITE" id="PS00018">
    <property type="entry name" value="EF_HAND_1"/>
    <property type="match status" value="2"/>
</dbReference>
<dbReference type="STRING" id="1198029.A0A1U7LMQ8"/>
<dbReference type="AlphaFoldDB" id="A0A1U7LMQ8"/>
<feature type="domain" description="EF-hand" evidence="7">
    <location>
        <begin position="51"/>
        <end position="86"/>
    </location>
</feature>
<dbReference type="InterPro" id="IPR018247">
    <property type="entry name" value="EF_Hand_1_Ca_BS"/>
</dbReference>
<sequence>MSGNYPHSPPPSSLHAGQYSQYPGQRQPSYPGRPPARQSAHSPIRPPHENSHEAQLLGLFRAVDQDGSGSISEIELRRALVNGDWTEFHPATTRLMIKLFDKDMSGTINFQEFKSLWNYLKQWKELFVRFDKDGSGSIDIYEFSEALRAFGYRLSPEFVNILFHNYDKRGTSIVMPGNGAVTFDMFIQSCVTLKTLTEVFKKYDEDRASKQPAPVTHC</sequence>
<evidence type="ECO:0000256" key="6">
    <source>
        <dbReference type="SAM" id="MobiDB-lite"/>
    </source>
</evidence>
<keyword evidence="9" id="KW-1185">Reference proteome</keyword>
<feature type="region of interest" description="Disordered" evidence="6">
    <location>
        <begin position="1"/>
        <end position="50"/>
    </location>
</feature>
<dbReference type="PANTHER" id="PTHR46212">
    <property type="entry name" value="PEFLIN"/>
    <property type="match status" value="1"/>
</dbReference>
<evidence type="ECO:0000259" key="7">
    <source>
        <dbReference type="PROSITE" id="PS50222"/>
    </source>
</evidence>
<name>A0A1U7LMQ8_NEOID</name>
<reference evidence="8 9" key="1">
    <citation type="submission" date="2016-04" db="EMBL/GenBank/DDBJ databases">
        <title>Evolutionary innovation and constraint leading to complex multicellularity in the Ascomycota.</title>
        <authorList>
            <person name="Cisse O."/>
            <person name="Nguyen A."/>
            <person name="Hewitt D.A."/>
            <person name="Jedd G."/>
            <person name="Stajich J.E."/>
        </authorList>
    </citation>
    <scope>NUCLEOTIDE SEQUENCE [LARGE SCALE GENOMIC DNA]</scope>
    <source>
        <strain evidence="8 9">DAH-3</strain>
    </source>
</reference>
<keyword evidence="2" id="KW-0963">Cytoplasm</keyword>
<dbReference type="SUPFAM" id="SSF47473">
    <property type="entry name" value="EF-hand"/>
    <property type="match status" value="1"/>
</dbReference>
<evidence type="ECO:0000256" key="2">
    <source>
        <dbReference type="ARBA" id="ARBA00022490"/>
    </source>
</evidence>
<dbReference type="InterPro" id="IPR011992">
    <property type="entry name" value="EF-hand-dom_pair"/>
</dbReference>
<gene>
    <name evidence="8" type="ORF">NEOLI_003129</name>
</gene>
<dbReference type="Proteomes" id="UP000186594">
    <property type="component" value="Unassembled WGS sequence"/>
</dbReference>
<dbReference type="InterPro" id="IPR002048">
    <property type="entry name" value="EF_hand_dom"/>
</dbReference>
<keyword evidence="3" id="KW-0479">Metal-binding</keyword>
<evidence type="ECO:0000256" key="1">
    <source>
        <dbReference type="ARBA" id="ARBA00004496"/>
    </source>
</evidence>
<evidence type="ECO:0000313" key="9">
    <source>
        <dbReference type="Proteomes" id="UP000186594"/>
    </source>
</evidence>
<dbReference type="EMBL" id="LXFE01001087">
    <property type="protein sequence ID" value="OLL23929.1"/>
    <property type="molecule type" value="Genomic_DNA"/>
</dbReference>
<comment type="subcellular location">
    <subcellularLocation>
        <location evidence="1">Cytoplasm</location>
    </subcellularLocation>
</comment>
<proteinExistence type="predicted"/>
<comment type="caution">
    <text evidence="8">The sequence shown here is derived from an EMBL/GenBank/DDBJ whole genome shotgun (WGS) entry which is preliminary data.</text>
</comment>
<feature type="domain" description="EF-hand" evidence="7">
    <location>
        <begin position="118"/>
        <end position="153"/>
    </location>
</feature>
<evidence type="ECO:0000256" key="5">
    <source>
        <dbReference type="ARBA" id="ARBA00022837"/>
    </source>
</evidence>
<feature type="compositionally biased region" description="Polar residues" evidence="6">
    <location>
        <begin position="18"/>
        <end position="28"/>
    </location>
</feature>
<dbReference type="GO" id="GO:0048306">
    <property type="term" value="F:calcium-dependent protein binding"/>
    <property type="evidence" value="ECO:0007669"/>
    <property type="project" value="UniProtKB-ARBA"/>
</dbReference>
<dbReference type="GO" id="GO:0005509">
    <property type="term" value="F:calcium ion binding"/>
    <property type="evidence" value="ECO:0007669"/>
    <property type="project" value="InterPro"/>
</dbReference>
<organism evidence="8 9">
    <name type="scientific">Neolecta irregularis (strain DAH-3)</name>
    <dbReference type="NCBI Taxonomy" id="1198029"/>
    <lineage>
        <taxon>Eukaryota</taxon>
        <taxon>Fungi</taxon>
        <taxon>Dikarya</taxon>
        <taxon>Ascomycota</taxon>
        <taxon>Taphrinomycotina</taxon>
        <taxon>Neolectales</taxon>
        <taxon>Neolectaceae</taxon>
        <taxon>Neolecta</taxon>
    </lineage>
</organism>